<keyword evidence="9" id="KW-0408">Iron</keyword>
<dbReference type="Gene3D" id="1.10.340.30">
    <property type="entry name" value="Hypothetical protein, domain 2"/>
    <property type="match status" value="1"/>
</dbReference>
<evidence type="ECO:0000256" key="12">
    <source>
        <dbReference type="ARBA" id="ARBA00023295"/>
    </source>
</evidence>
<dbReference type="EC" id="3.2.2.31" evidence="4"/>
<reference evidence="14 15" key="1">
    <citation type="journal article" date="2013" name="Genome Announc.">
        <title>Draft Genome Sequence of an Anaerobic and Extremophilic Bacterium, Caldanaerobacter yonseiensis, Isolated from a Geothermal Hot Stream.</title>
        <authorList>
            <person name="Lee S.J."/>
            <person name="Lee Y.J."/>
            <person name="Park G.S."/>
            <person name="Kim B.C."/>
            <person name="Lee S.J."/>
            <person name="Shin J.H."/>
            <person name="Lee D.W."/>
        </authorList>
    </citation>
    <scope>NUCLEOTIDE SEQUENCE [LARGE SCALE GENOMIC DNA]</scope>
    <source>
        <strain evidence="14 15">KB-1</strain>
    </source>
</reference>
<dbReference type="SMART" id="SM00525">
    <property type="entry name" value="FES"/>
    <property type="match status" value="1"/>
</dbReference>
<evidence type="ECO:0000256" key="9">
    <source>
        <dbReference type="ARBA" id="ARBA00023004"/>
    </source>
</evidence>
<comment type="caution">
    <text evidence="14">The sequence shown here is derived from an EMBL/GenBank/DDBJ whole genome shotgun (WGS) entry which is preliminary data.</text>
</comment>
<dbReference type="PANTHER" id="PTHR42944">
    <property type="entry name" value="ADENINE DNA GLYCOSYLASE"/>
    <property type="match status" value="1"/>
</dbReference>
<dbReference type="RefSeq" id="WP_022588824.1">
    <property type="nucleotide sequence ID" value="NZ_AXDC01000048.1"/>
</dbReference>
<dbReference type="InterPro" id="IPR044298">
    <property type="entry name" value="MIG/MutY"/>
</dbReference>
<dbReference type="Gene3D" id="1.10.1670.10">
    <property type="entry name" value="Helix-hairpin-Helix base-excision DNA repair enzymes (C-terminal)"/>
    <property type="match status" value="1"/>
</dbReference>
<dbReference type="InterPro" id="IPR000445">
    <property type="entry name" value="HhH_motif"/>
</dbReference>
<dbReference type="Pfam" id="PF00730">
    <property type="entry name" value="HhH-GPD"/>
    <property type="match status" value="1"/>
</dbReference>
<evidence type="ECO:0000256" key="4">
    <source>
        <dbReference type="ARBA" id="ARBA00012045"/>
    </source>
</evidence>
<dbReference type="InterPro" id="IPR003651">
    <property type="entry name" value="Endonuclease3_FeS-loop_motif"/>
</dbReference>
<evidence type="ECO:0000256" key="8">
    <source>
        <dbReference type="ARBA" id="ARBA00022801"/>
    </source>
</evidence>
<dbReference type="GO" id="GO:0046872">
    <property type="term" value="F:metal ion binding"/>
    <property type="evidence" value="ECO:0007669"/>
    <property type="project" value="UniProtKB-KW"/>
</dbReference>
<dbReference type="SUPFAM" id="SSF48150">
    <property type="entry name" value="DNA-glycosylase"/>
    <property type="match status" value="1"/>
</dbReference>
<evidence type="ECO:0000256" key="10">
    <source>
        <dbReference type="ARBA" id="ARBA00023014"/>
    </source>
</evidence>
<evidence type="ECO:0000256" key="5">
    <source>
        <dbReference type="ARBA" id="ARBA00022023"/>
    </source>
</evidence>
<dbReference type="InterPro" id="IPR003265">
    <property type="entry name" value="HhH-GPD_domain"/>
</dbReference>
<comment type="similarity">
    <text evidence="3">Belongs to the Nth/MutY family.</text>
</comment>
<dbReference type="GO" id="GO:0000701">
    <property type="term" value="F:purine-specific mismatch base pair DNA N-glycosylase activity"/>
    <property type="evidence" value="ECO:0007669"/>
    <property type="project" value="UniProtKB-EC"/>
</dbReference>
<dbReference type="GO" id="GO:0035485">
    <property type="term" value="F:adenine/guanine mispair binding"/>
    <property type="evidence" value="ECO:0007669"/>
    <property type="project" value="TreeGrafter"/>
</dbReference>
<evidence type="ECO:0000256" key="7">
    <source>
        <dbReference type="ARBA" id="ARBA00022763"/>
    </source>
</evidence>
<keyword evidence="7" id="KW-0227">DNA damage</keyword>
<keyword evidence="11" id="KW-0234">DNA repair</keyword>
<dbReference type="EMBL" id="AXDC01000048">
    <property type="protein sequence ID" value="ERM90909.1"/>
    <property type="molecule type" value="Genomic_DNA"/>
</dbReference>
<dbReference type="GO" id="GO:0034039">
    <property type="term" value="F:8-oxo-7,8-dihydroguanine DNA N-glycosylase activity"/>
    <property type="evidence" value="ECO:0007669"/>
    <property type="project" value="TreeGrafter"/>
</dbReference>
<feature type="domain" description="HhH-GPD" evidence="13">
    <location>
        <begin position="40"/>
        <end position="192"/>
    </location>
</feature>
<dbReference type="GO" id="GO:0006284">
    <property type="term" value="P:base-excision repair"/>
    <property type="evidence" value="ECO:0007669"/>
    <property type="project" value="InterPro"/>
</dbReference>
<evidence type="ECO:0000256" key="1">
    <source>
        <dbReference type="ARBA" id="ARBA00000843"/>
    </source>
</evidence>
<protein>
    <recommendedName>
        <fullName evidence="5">Adenine DNA glycosylase</fullName>
        <ecNumber evidence="4">3.2.2.31</ecNumber>
    </recommendedName>
</protein>
<evidence type="ECO:0000256" key="11">
    <source>
        <dbReference type="ARBA" id="ARBA00023204"/>
    </source>
</evidence>
<dbReference type="InterPro" id="IPR023170">
    <property type="entry name" value="HhH_base_excis_C"/>
</dbReference>
<accession>U5CM98</accession>
<keyword evidence="6" id="KW-0479">Metal-binding</keyword>
<dbReference type="CDD" id="cd00056">
    <property type="entry name" value="ENDO3c"/>
    <property type="match status" value="1"/>
</dbReference>
<dbReference type="PIRSF" id="PIRSF001435">
    <property type="entry name" value="Nth"/>
    <property type="match status" value="1"/>
</dbReference>
<dbReference type="REBASE" id="75129">
    <property type="entry name" value="V.CyoLORF13310P"/>
</dbReference>
<dbReference type="GO" id="GO:0032357">
    <property type="term" value="F:oxidized purine DNA binding"/>
    <property type="evidence" value="ECO:0007669"/>
    <property type="project" value="TreeGrafter"/>
</dbReference>
<name>U5CM98_CALSX</name>
<gene>
    <name evidence="14" type="ORF">O163_13315</name>
</gene>
<evidence type="ECO:0000256" key="6">
    <source>
        <dbReference type="ARBA" id="ARBA00022723"/>
    </source>
</evidence>
<dbReference type="PANTHER" id="PTHR42944:SF1">
    <property type="entry name" value="ADENINE DNA GLYCOSYLASE"/>
    <property type="match status" value="1"/>
</dbReference>
<dbReference type="SMART" id="SM00478">
    <property type="entry name" value="ENDO3c"/>
    <property type="match status" value="1"/>
</dbReference>
<dbReference type="GO" id="GO:0051539">
    <property type="term" value="F:4 iron, 4 sulfur cluster binding"/>
    <property type="evidence" value="ECO:0007669"/>
    <property type="project" value="InterPro"/>
</dbReference>
<comment type="catalytic activity">
    <reaction evidence="1">
        <text>Hydrolyzes free adenine bases from 7,8-dihydro-8-oxoguanine:adenine mismatched double-stranded DNA, leaving an apurinic site.</text>
        <dbReference type="EC" id="3.2.2.31"/>
    </reaction>
</comment>
<evidence type="ECO:0000313" key="14">
    <source>
        <dbReference type="EMBL" id="ERM90909.1"/>
    </source>
</evidence>
<dbReference type="Proteomes" id="UP000016856">
    <property type="component" value="Unassembled WGS sequence"/>
</dbReference>
<dbReference type="GO" id="GO:0006298">
    <property type="term" value="P:mismatch repair"/>
    <property type="evidence" value="ECO:0007669"/>
    <property type="project" value="TreeGrafter"/>
</dbReference>
<keyword evidence="8" id="KW-0378">Hydrolase</keyword>
<dbReference type="PATRIC" id="fig|1388761.3.peg.2670"/>
<keyword evidence="10" id="KW-0411">Iron-sulfur</keyword>
<evidence type="ECO:0000313" key="15">
    <source>
        <dbReference type="Proteomes" id="UP000016856"/>
    </source>
</evidence>
<evidence type="ECO:0000256" key="2">
    <source>
        <dbReference type="ARBA" id="ARBA00001966"/>
    </source>
</evidence>
<organism evidence="14 15">
    <name type="scientific">Caldanaerobacter subterraneus subsp. yonseiensis KB-1</name>
    <dbReference type="NCBI Taxonomy" id="1388761"/>
    <lineage>
        <taxon>Bacteria</taxon>
        <taxon>Bacillati</taxon>
        <taxon>Bacillota</taxon>
        <taxon>Clostridia</taxon>
        <taxon>Thermoanaerobacterales</taxon>
        <taxon>Thermoanaerobacteraceae</taxon>
        <taxon>Caldanaerobacter</taxon>
    </lineage>
</organism>
<comment type="cofactor">
    <cofactor evidence="2">
        <name>[4Fe-4S] cluster</name>
        <dbReference type="ChEBI" id="CHEBI:49883"/>
    </cofactor>
</comment>
<evidence type="ECO:0000259" key="13">
    <source>
        <dbReference type="SMART" id="SM00478"/>
    </source>
</evidence>
<keyword evidence="12" id="KW-0326">Glycosidase</keyword>
<evidence type="ECO:0000256" key="3">
    <source>
        <dbReference type="ARBA" id="ARBA00008343"/>
    </source>
</evidence>
<sequence>MVEKKEVFARMLLRWWEKNRRDFPWRHTKNPYEVLVAEMLLRKTTAQQVEKIYSAFLSRYPNPKALAEADEDELRKMLRPLGMEHARAKLLKRFGAVVKEEYGGIIPSDYAALLKLPGVGMYAANAVLSLVYSKDVPMVDTNFIRIVERVFGFKSRKARARCDKELWEFAQKLVPKGASREFNLAVLDLAAAVCTARTPQCSKCPLTAVCAYFKNVKDAHS</sequence>
<dbReference type="Pfam" id="PF00633">
    <property type="entry name" value="HHH"/>
    <property type="match status" value="1"/>
</dbReference>
<proteinExistence type="inferred from homology"/>
<dbReference type="FunFam" id="1.10.340.30:FF:000001">
    <property type="entry name" value="Endonuclease III"/>
    <property type="match status" value="1"/>
</dbReference>
<dbReference type="InterPro" id="IPR011257">
    <property type="entry name" value="DNA_glycosylase"/>
</dbReference>
<dbReference type="AlphaFoldDB" id="U5CM98"/>